<name>A0A922I1I3_DERFA</name>
<evidence type="ECO:0000313" key="10">
    <source>
        <dbReference type="EMBL" id="KAH9517305.1"/>
    </source>
</evidence>
<dbReference type="Gene3D" id="3.90.1150.10">
    <property type="entry name" value="Aspartate Aminotransferase, domain 1"/>
    <property type="match status" value="1"/>
</dbReference>
<dbReference type="InterPro" id="IPR050087">
    <property type="entry name" value="AON_synthase_class-II"/>
</dbReference>
<dbReference type="Gene3D" id="3.40.640.10">
    <property type="entry name" value="Type I PLP-dependent aspartate aminotransferase-like (Major domain)"/>
    <property type="match status" value="1"/>
</dbReference>
<dbReference type="GO" id="GO:0046513">
    <property type="term" value="P:ceramide biosynthetic process"/>
    <property type="evidence" value="ECO:0007669"/>
    <property type="project" value="TreeGrafter"/>
</dbReference>
<dbReference type="PROSITE" id="PS00599">
    <property type="entry name" value="AA_TRANSFER_CLASS_2"/>
    <property type="match status" value="1"/>
</dbReference>
<evidence type="ECO:0000256" key="4">
    <source>
        <dbReference type="ARBA" id="ARBA00022679"/>
    </source>
</evidence>
<dbReference type="PANTHER" id="PTHR13693">
    <property type="entry name" value="CLASS II AMINOTRANSFERASE/8-AMINO-7-OXONONANOATE SYNTHASE"/>
    <property type="match status" value="1"/>
</dbReference>
<dbReference type="InterPro" id="IPR004839">
    <property type="entry name" value="Aminotransferase_I/II_large"/>
</dbReference>
<keyword evidence="6" id="KW-0012">Acyltransferase</keyword>
<feature type="transmembrane region" description="Helical" evidence="8">
    <location>
        <begin position="282"/>
        <end position="302"/>
    </location>
</feature>
<dbReference type="Proteomes" id="UP000790347">
    <property type="component" value="Unassembled WGS sequence"/>
</dbReference>
<protein>
    <recommendedName>
        <fullName evidence="3">serine C-palmitoyltransferase</fullName>
        <ecNumber evidence="3">2.3.1.50</ecNumber>
    </recommendedName>
</protein>
<keyword evidence="5" id="KW-0663">Pyridoxal phosphate</keyword>
<dbReference type="GO" id="GO:0016020">
    <property type="term" value="C:membrane"/>
    <property type="evidence" value="ECO:0007669"/>
    <property type="project" value="GOC"/>
</dbReference>
<dbReference type="InterPro" id="IPR001917">
    <property type="entry name" value="Aminotrans_II_pyridoxalP_BS"/>
</dbReference>
<sequence length="804" mass="92138">MGPNNEILFDQSISLNDNDNRMTESVQIPTKTNLIMNHFNDNNDDDDYDQPYNHKHSNGKIIPISHHNNLAKFINNNSNDKFPNDNRNRLNGDDMEMDNLKTSTMMMKSNHLNGYHHHYHNIKHTNKSSIDQDYLNGQLNGPMNGFHHYKNGKISNAIHYNDNHDDDDSKRPNGINGFIGNNHHHHHKDYLQPIVNDDSDTEQEHCPELQLSSIKKYNNNYSTVETKKNSILKNYSNEKNSYNKQISKSKSYYCSTTKTANTRLKIKSTPDNRFNRYEEPPYHIAFLCYVSYAVLIIFGYLRDFMRKTGLEKNLSAVERDREVSLLLPLVIYLIFWFCLYLYIIIIFFNQTRGYTSLYKSFESFYTRNIYRRIRDAWNRPIASVPGAEIDVVDRHSSDENWTFEFPGTKYRVINMGSYNYLGYAENSGPIHEKVVKTIRDDGVGICSTRNEFGHNEHVKQLEQLVARFLGVESCVVFGMGFATNSTNIQCFVSQGCLIMSDSNNHASLILGCRLSGATIRIFKHNNMKDLERKIRRYIVDGQPKTGEPWKKIIIIVEGIYSMEGTIVNLPELIRIKKQYKCYIYLDEAHSIGALGPNARGVIDYFGCDPNDVDILMGTFTKSFGAAGGYVAGRRDLVDLIRINSFSHYYANPMSAPIAMQISCVIRSLSGEDGTDDGKKRIQKLAHNSRYFRKKLRQMGFIIYGHDDSPVVPLLLCFCSKIAAVIRMAHDKGLGFIGAGYPATSLTTGRVRFCISAAHTKDMLDRSLNVMNEIGDKINIKYSTETVDDKDDDDEEFHNYDGNDD</sequence>
<dbReference type="InterPro" id="IPR015424">
    <property type="entry name" value="PyrdxlP-dep_Trfase"/>
</dbReference>
<evidence type="ECO:0000259" key="9">
    <source>
        <dbReference type="Pfam" id="PF00155"/>
    </source>
</evidence>
<evidence type="ECO:0000256" key="8">
    <source>
        <dbReference type="SAM" id="Phobius"/>
    </source>
</evidence>
<evidence type="ECO:0000256" key="2">
    <source>
        <dbReference type="ARBA" id="ARBA00008392"/>
    </source>
</evidence>
<keyword evidence="8" id="KW-0472">Membrane</keyword>
<keyword evidence="4" id="KW-0808">Transferase</keyword>
<dbReference type="EMBL" id="ASGP02000003">
    <property type="protein sequence ID" value="KAH9517305.1"/>
    <property type="molecule type" value="Genomic_DNA"/>
</dbReference>
<dbReference type="SUPFAM" id="SSF53383">
    <property type="entry name" value="PLP-dependent transferases"/>
    <property type="match status" value="1"/>
</dbReference>
<evidence type="ECO:0000256" key="6">
    <source>
        <dbReference type="ARBA" id="ARBA00023315"/>
    </source>
</evidence>
<comment type="similarity">
    <text evidence="2">Belongs to the class-II pyridoxal-phosphate-dependent aminotransferase family.</text>
</comment>
<accession>A0A922I1I3</accession>
<dbReference type="GO" id="GO:0030170">
    <property type="term" value="F:pyridoxal phosphate binding"/>
    <property type="evidence" value="ECO:0007669"/>
    <property type="project" value="InterPro"/>
</dbReference>
<dbReference type="GO" id="GO:0017059">
    <property type="term" value="C:serine palmitoyltransferase complex"/>
    <property type="evidence" value="ECO:0007669"/>
    <property type="project" value="TreeGrafter"/>
</dbReference>
<dbReference type="CDD" id="cd06454">
    <property type="entry name" value="KBL_like"/>
    <property type="match status" value="1"/>
</dbReference>
<feature type="transmembrane region" description="Helical" evidence="8">
    <location>
        <begin position="323"/>
        <end position="348"/>
    </location>
</feature>
<evidence type="ECO:0000256" key="1">
    <source>
        <dbReference type="ARBA" id="ARBA00001933"/>
    </source>
</evidence>
<comment type="catalytic activity">
    <reaction evidence="7">
        <text>L-serine + hexadecanoyl-CoA + H(+) = 3-oxosphinganine + CO2 + CoA</text>
        <dbReference type="Rhea" id="RHEA:14761"/>
        <dbReference type="ChEBI" id="CHEBI:15378"/>
        <dbReference type="ChEBI" id="CHEBI:16526"/>
        <dbReference type="ChEBI" id="CHEBI:33384"/>
        <dbReference type="ChEBI" id="CHEBI:57287"/>
        <dbReference type="ChEBI" id="CHEBI:57379"/>
        <dbReference type="ChEBI" id="CHEBI:58299"/>
        <dbReference type="EC" id="2.3.1.50"/>
    </reaction>
</comment>
<comment type="cofactor">
    <cofactor evidence="1">
        <name>pyridoxal 5'-phosphate</name>
        <dbReference type="ChEBI" id="CHEBI:597326"/>
    </cofactor>
</comment>
<evidence type="ECO:0000313" key="11">
    <source>
        <dbReference type="Proteomes" id="UP000790347"/>
    </source>
</evidence>
<reference evidence="10" key="2">
    <citation type="journal article" date="2022" name="Res Sq">
        <title>Comparative Genomics Reveals Insights into the Divergent Evolution of Astigmatic Mites and Household Pest Adaptations.</title>
        <authorList>
            <person name="Xiong Q."/>
            <person name="Wan A.T.-Y."/>
            <person name="Liu X.-Y."/>
            <person name="Fung C.S.-H."/>
            <person name="Xiao X."/>
            <person name="Malainual N."/>
            <person name="Hou J."/>
            <person name="Wang L."/>
            <person name="Wang M."/>
            <person name="Yang K."/>
            <person name="Cui Y."/>
            <person name="Leung E."/>
            <person name="Nong W."/>
            <person name="Shin S.-K."/>
            <person name="Au S."/>
            <person name="Jeong K.Y."/>
            <person name="Chew F.T."/>
            <person name="Hui J."/>
            <person name="Leung T.F."/>
            <person name="Tungtrongchitr A."/>
            <person name="Zhong N."/>
            <person name="Liu Z."/>
            <person name="Tsui S."/>
        </authorList>
    </citation>
    <scope>NUCLEOTIDE SEQUENCE</scope>
    <source>
        <strain evidence="10">Derf</strain>
        <tissue evidence="10">Whole organism</tissue>
    </source>
</reference>
<evidence type="ECO:0000256" key="7">
    <source>
        <dbReference type="ARBA" id="ARBA00048528"/>
    </source>
</evidence>
<evidence type="ECO:0000256" key="3">
    <source>
        <dbReference type="ARBA" id="ARBA00013220"/>
    </source>
</evidence>
<comment type="caution">
    <text evidence="10">The sequence shown here is derived from an EMBL/GenBank/DDBJ whole genome shotgun (WGS) entry which is preliminary data.</text>
</comment>
<proteinExistence type="inferred from homology"/>
<evidence type="ECO:0000256" key="5">
    <source>
        <dbReference type="ARBA" id="ARBA00022898"/>
    </source>
</evidence>
<keyword evidence="8" id="KW-1133">Transmembrane helix</keyword>
<feature type="domain" description="Aminotransferase class I/classII large" evidence="9">
    <location>
        <begin position="412"/>
        <end position="767"/>
    </location>
</feature>
<dbReference type="GO" id="GO:0004758">
    <property type="term" value="F:serine C-palmitoyltransferase activity"/>
    <property type="evidence" value="ECO:0007669"/>
    <property type="project" value="UniProtKB-EC"/>
</dbReference>
<keyword evidence="8" id="KW-0812">Transmembrane</keyword>
<reference evidence="10" key="1">
    <citation type="submission" date="2013-05" db="EMBL/GenBank/DDBJ databases">
        <authorList>
            <person name="Yim A.K.Y."/>
            <person name="Chan T.F."/>
            <person name="Ji K.M."/>
            <person name="Liu X.Y."/>
            <person name="Zhou J.W."/>
            <person name="Li R.Q."/>
            <person name="Yang K.Y."/>
            <person name="Li J."/>
            <person name="Li M."/>
            <person name="Law P.T.W."/>
            <person name="Wu Y.L."/>
            <person name="Cai Z.L."/>
            <person name="Qin H."/>
            <person name="Bao Y."/>
            <person name="Leung R.K.K."/>
            <person name="Ng P.K.S."/>
            <person name="Zou J."/>
            <person name="Zhong X.J."/>
            <person name="Ran P.X."/>
            <person name="Zhong N.S."/>
            <person name="Liu Z.G."/>
            <person name="Tsui S.K.W."/>
        </authorList>
    </citation>
    <scope>NUCLEOTIDE SEQUENCE</scope>
    <source>
        <strain evidence="10">Derf</strain>
        <tissue evidence="10">Whole organism</tissue>
    </source>
</reference>
<dbReference type="AlphaFoldDB" id="A0A922I1I3"/>
<dbReference type="GO" id="GO:0046512">
    <property type="term" value="P:sphingosine biosynthetic process"/>
    <property type="evidence" value="ECO:0007669"/>
    <property type="project" value="TreeGrafter"/>
</dbReference>
<organism evidence="10 11">
    <name type="scientific">Dermatophagoides farinae</name>
    <name type="common">American house dust mite</name>
    <dbReference type="NCBI Taxonomy" id="6954"/>
    <lineage>
        <taxon>Eukaryota</taxon>
        <taxon>Metazoa</taxon>
        <taxon>Ecdysozoa</taxon>
        <taxon>Arthropoda</taxon>
        <taxon>Chelicerata</taxon>
        <taxon>Arachnida</taxon>
        <taxon>Acari</taxon>
        <taxon>Acariformes</taxon>
        <taxon>Sarcoptiformes</taxon>
        <taxon>Astigmata</taxon>
        <taxon>Psoroptidia</taxon>
        <taxon>Analgoidea</taxon>
        <taxon>Pyroglyphidae</taxon>
        <taxon>Dermatophagoidinae</taxon>
        <taxon>Dermatophagoides</taxon>
    </lineage>
</organism>
<dbReference type="InterPro" id="IPR015422">
    <property type="entry name" value="PyrdxlP-dep_Trfase_small"/>
</dbReference>
<dbReference type="EC" id="2.3.1.50" evidence="3"/>
<dbReference type="Pfam" id="PF00155">
    <property type="entry name" value="Aminotran_1_2"/>
    <property type="match status" value="1"/>
</dbReference>
<dbReference type="InterPro" id="IPR015421">
    <property type="entry name" value="PyrdxlP-dep_Trfase_major"/>
</dbReference>
<keyword evidence="11" id="KW-1185">Reference proteome</keyword>
<gene>
    <name evidence="10" type="primary">SPTLC2_2</name>
    <name evidence="10" type="ORF">DERF_007983</name>
</gene>
<dbReference type="PANTHER" id="PTHR13693:SF3">
    <property type="entry name" value="LD36009P"/>
    <property type="match status" value="1"/>
</dbReference>